<reference evidence="1" key="1">
    <citation type="journal article" date="2019" name="bioRxiv">
        <title>The Genome of the Zebra Mussel, Dreissena polymorpha: A Resource for Invasive Species Research.</title>
        <authorList>
            <person name="McCartney M.A."/>
            <person name="Auch B."/>
            <person name="Kono T."/>
            <person name="Mallez S."/>
            <person name="Zhang Y."/>
            <person name="Obille A."/>
            <person name="Becker A."/>
            <person name="Abrahante J.E."/>
            <person name="Garbe J."/>
            <person name="Badalamenti J.P."/>
            <person name="Herman A."/>
            <person name="Mangelson H."/>
            <person name="Liachko I."/>
            <person name="Sullivan S."/>
            <person name="Sone E.D."/>
            <person name="Koren S."/>
            <person name="Silverstein K.A.T."/>
            <person name="Beckman K.B."/>
            <person name="Gohl D.M."/>
        </authorList>
    </citation>
    <scope>NUCLEOTIDE SEQUENCE</scope>
    <source>
        <strain evidence="1">Duluth1</strain>
        <tissue evidence="1">Whole animal</tissue>
    </source>
</reference>
<keyword evidence="2" id="KW-1185">Reference proteome</keyword>
<dbReference type="Gene3D" id="2.80.10.50">
    <property type="match status" value="1"/>
</dbReference>
<comment type="caution">
    <text evidence="1">The sequence shown here is derived from an EMBL/GenBank/DDBJ whole genome shotgun (WGS) entry which is preliminary data.</text>
</comment>
<dbReference type="AlphaFoldDB" id="A0A9D4KVR5"/>
<organism evidence="1 2">
    <name type="scientific">Dreissena polymorpha</name>
    <name type="common">Zebra mussel</name>
    <name type="synonym">Mytilus polymorpha</name>
    <dbReference type="NCBI Taxonomy" id="45954"/>
    <lineage>
        <taxon>Eukaryota</taxon>
        <taxon>Metazoa</taxon>
        <taxon>Spiralia</taxon>
        <taxon>Lophotrochozoa</taxon>
        <taxon>Mollusca</taxon>
        <taxon>Bivalvia</taxon>
        <taxon>Autobranchia</taxon>
        <taxon>Heteroconchia</taxon>
        <taxon>Euheterodonta</taxon>
        <taxon>Imparidentia</taxon>
        <taxon>Neoheterodontei</taxon>
        <taxon>Myida</taxon>
        <taxon>Dreissenoidea</taxon>
        <taxon>Dreissenidae</taxon>
        <taxon>Dreissena</taxon>
    </lineage>
</organism>
<dbReference type="EMBL" id="JAIWYP010000003">
    <property type="protein sequence ID" value="KAH3846786.1"/>
    <property type="molecule type" value="Genomic_DNA"/>
</dbReference>
<proteinExistence type="predicted"/>
<evidence type="ECO:0000313" key="2">
    <source>
        <dbReference type="Proteomes" id="UP000828390"/>
    </source>
</evidence>
<accession>A0A9D4KVR5</accession>
<dbReference type="OrthoDB" id="6055087at2759"/>
<evidence type="ECO:0000313" key="1">
    <source>
        <dbReference type="EMBL" id="KAH3846786.1"/>
    </source>
</evidence>
<dbReference type="Proteomes" id="UP000828390">
    <property type="component" value="Unassembled WGS sequence"/>
</dbReference>
<sequence length="150" mass="16356">MSEPFLIKHMSSGKFFHPRGGSENPCDGTEIILCSPIHTHMHWKFVRVEGQWGYIQHAESGKIINPKGGSLCSGNETELVVNNDRQQGALFSLDACNHHLVHKGGKFAHPQGGSPCAGEETKVVLHSDVHAGMKFAFVSPCNANQEVKVV</sequence>
<protein>
    <submittedName>
        <fullName evidence="1">Uncharacterized protein</fullName>
    </submittedName>
</protein>
<name>A0A9D4KVR5_DREPO</name>
<gene>
    <name evidence="1" type="ORF">DPMN_089093</name>
</gene>
<reference evidence="1" key="2">
    <citation type="submission" date="2020-11" db="EMBL/GenBank/DDBJ databases">
        <authorList>
            <person name="McCartney M.A."/>
            <person name="Auch B."/>
            <person name="Kono T."/>
            <person name="Mallez S."/>
            <person name="Becker A."/>
            <person name="Gohl D.M."/>
            <person name="Silverstein K.A.T."/>
            <person name="Koren S."/>
            <person name="Bechman K.B."/>
            <person name="Herman A."/>
            <person name="Abrahante J.E."/>
            <person name="Garbe J."/>
        </authorList>
    </citation>
    <scope>NUCLEOTIDE SEQUENCE</scope>
    <source>
        <strain evidence="1">Duluth1</strain>
        <tissue evidence="1">Whole animal</tissue>
    </source>
</reference>